<proteinExistence type="predicted"/>
<sequence>MVLRRGPKDVADEVSTLPHEKTLQVKSEIQTAGLIRHRNLLPLLAIVSRPNCHYLVYEFMKNGSLQDILQQVKDGSRELDWLARHKIALEVATGLEYIHTSLTPCIVHGDLKPANVLLDDEMKARITDSGLAESIPDGATHIDTFHVGGTLGYIAPEYFETMQLTDKCDIYSFGVLLAVLVIGKLPSDEFFRTTYEMGLVEWIRSVTDREEALDPKLVGNGFEEQMISVLDIAYLCTLPDPRERPNR</sequence>
<reference evidence="2" key="1">
    <citation type="journal article" date="2022" name="Mol. Ecol. Resour.">
        <title>The genomes of chicory, endive, great burdock and yacon provide insights into Asteraceae palaeo-polyploidization history and plant inulin production.</title>
        <authorList>
            <person name="Fan W."/>
            <person name="Wang S."/>
            <person name="Wang H."/>
            <person name="Wang A."/>
            <person name="Jiang F."/>
            <person name="Liu H."/>
            <person name="Zhao H."/>
            <person name="Xu D."/>
            <person name="Zhang Y."/>
        </authorList>
    </citation>
    <scope>NUCLEOTIDE SEQUENCE [LARGE SCALE GENOMIC DNA]</scope>
    <source>
        <strain evidence="2">cv. Yunnan</strain>
    </source>
</reference>
<keyword evidence="2" id="KW-1185">Reference proteome</keyword>
<dbReference type="EMBL" id="CM042034">
    <property type="protein sequence ID" value="KAI3761395.1"/>
    <property type="molecule type" value="Genomic_DNA"/>
</dbReference>
<evidence type="ECO:0000313" key="2">
    <source>
        <dbReference type="Proteomes" id="UP001056120"/>
    </source>
</evidence>
<protein>
    <submittedName>
        <fullName evidence="1">Uncharacterized protein</fullName>
    </submittedName>
</protein>
<dbReference type="Proteomes" id="UP001056120">
    <property type="component" value="Linkage Group LG17"/>
</dbReference>
<evidence type="ECO:0000313" key="1">
    <source>
        <dbReference type="EMBL" id="KAI3761395.1"/>
    </source>
</evidence>
<reference evidence="1 2" key="2">
    <citation type="journal article" date="2022" name="Mol. Ecol. Resour.">
        <title>The genomes of chicory, endive, great burdock and yacon provide insights into Asteraceae paleo-polyploidization history and plant inulin production.</title>
        <authorList>
            <person name="Fan W."/>
            <person name="Wang S."/>
            <person name="Wang H."/>
            <person name="Wang A."/>
            <person name="Jiang F."/>
            <person name="Liu H."/>
            <person name="Zhao H."/>
            <person name="Xu D."/>
            <person name="Zhang Y."/>
        </authorList>
    </citation>
    <scope>NUCLEOTIDE SEQUENCE [LARGE SCALE GENOMIC DNA]</scope>
    <source>
        <strain evidence="2">cv. Yunnan</strain>
        <tissue evidence="1">Leaves</tissue>
    </source>
</reference>
<gene>
    <name evidence="1" type="ORF">L1987_51809</name>
</gene>
<comment type="caution">
    <text evidence="1">The sequence shown here is derived from an EMBL/GenBank/DDBJ whole genome shotgun (WGS) entry which is preliminary data.</text>
</comment>
<organism evidence="1 2">
    <name type="scientific">Smallanthus sonchifolius</name>
    <dbReference type="NCBI Taxonomy" id="185202"/>
    <lineage>
        <taxon>Eukaryota</taxon>
        <taxon>Viridiplantae</taxon>
        <taxon>Streptophyta</taxon>
        <taxon>Embryophyta</taxon>
        <taxon>Tracheophyta</taxon>
        <taxon>Spermatophyta</taxon>
        <taxon>Magnoliopsida</taxon>
        <taxon>eudicotyledons</taxon>
        <taxon>Gunneridae</taxon>
        <taxon>Pentapetalae</taxon>
        <taxon>asterids</taxon>
        <taxon>campanulids</taxon>
        <taxon>Asterales</taxon>
        <taxon>Asteraceae</taxon>
        <taxon>Asteroideae</taxon>
        <taxon>Heliantheae alliance</taxon>
        <taxon>Millerieae</taxon>
        <taxon>Smallanthus</taxon>
    </lineage>
</organism>
<name>A0ACB9ERM7_9ASTR</name>
<accession>A0ACB9ERM7</accession>